<organism evidence="1">
    <name type="scientific">uncultured Microcoleus sp</name>
    <dbReference type="NCBI Taxonomy" id="259945"/>
    <lineage>
        <taxon>Bacteria</taxon>
        <taxon>Bacillati</taxon>
        <taxon>Cyanobacteriota</taxon>
        <taxon>Cyanophyceae</taxon>
        <taxon>Oscillatoriophycideae</taxon>
        <taxon>Oscillatoriales</taxon>
        <taxon>Microcoleaceae</taxon>
        <taxon>Microcoleus</taxon>
        <taxon>environmental samples</taxon>
    </lineage>
</organism>
<reference evidence="1" key="1">
    <citation type="submission" date="2020-02" db="EMBL/GenBank/DDBJ databases">
        <authorList>
            <person name="Meier V. D."/>
        </authorList>
    </citation>
    <scope>NUCLEOTIDE SEQUENCE</scope>
    <source>
        <strain evidence="1">AVDCRST_MAG84</strain>
    </source>
</reference>
<gene>
    <name evidence="1" type="ORF">AVDCRST_MAG84-702</name>
</gene>
<accession>A0A6J4KM29</accession>
<dbReference type="EMBL" id="CADCTZ010000103">
    <property type="protein sequence ID" value="CAA9309825.1"/>
    <property type="molecule type" value="Genomic_DNA"/>
</dbReference>
<proteinExistence type="predicted"/>
<name>A0A6J4KM29_9CYAN</name>
<dbReference type="AlphaFoldDB" id="A0A6J4KM29"/>
<evidence type="ECO:0000313" key="1">
    <source>
        <dbReference type="EMBL" id="CAA9309825.1"/>
    </source>
</evidence>
<protein>
    <submittedName>
        <fullName evidence="1">Uncharacterized protein</fullName>
    </submittedName>
</protein>
<sequence>MCSQQVLCLELLDNRRSSSRAFRRIAKANERSGESLRQGTIRHLDDFSIAGGQDWIHLWDYFSQHK</sequence>